<protein>
    <recommendedName>
        <fullName evidence="3">histidine kinase</fullName>
        <ecNumber evidence="3">2.7.13.3</ecNumber>
    </recommendedName>
</protein>
<dbReference type="InterPro" id="IPR005467">
    <property type="entry name" value="His_kinase_dom"/>
</dbReference>
<reference evidence="14 15" key="1">
    <citation type="submission" date="2017-10" db="EMBL/GenBank/DDBJ databases">
        <title>Massilia psychrophilum sp. nov., a novel purple-pigmented bacterium isolated from Tianshan glacier, Xinjiang Municipality, China.</title>
        <authorList>
            <person name="Wang H."/>
        </authorList>
    </citation>
    <scope>NUCLEOTIDE SEQUENCE [LARGE SCALE GENOMIC DNA]</scope>
    <source>
        <strain evidence="14 15">JCM 30074</strain>
    </source>
</reference>
<evidence type="ECO:0000313" key="15">
    <source>
        <dbReference type="Proteomes" id="UP000230390"/>
    </source>
</evidence>
<dbReference type="PRINTS" id="PR00344">
    <property type="entry name" value="BCTRLSENSOR"/>
</dbReference>
<dbReference type="CDD" id="cd06225">
    <property type="entry name" value="HAMP"/>
    <property type="match status" value="1"/>
</dbReference>
<feature type="domain" description="PAC" evidence="12">
    <location>
        <begin position="397"/>
        <end position="449"/>
    </location>
</feature>
<dbReference type="CDD" id="cd00082">
    <property type="entry name" value="HisKA"/>
    <property type="match status" value="1"/>
</dbReference>
<dbReference type="Gene3D" id="3.30.565.10">
    <property type="entry name" value="Histidine kinase-like ATPase, C-terminal domain"/>
    <property type="match status" value="1"/>
</dbReference>
<dbReference type="PROSITE" id="PS50112">
    <property type="entry name" value="PAS"/>
    <property type="match status" value="1"/>
</dbReference>
<comment type="catalytic activity">
    <reaction evidence="1">
        <text>ATP + protein L-histidine = ADP + protein N-phospho-L-histidine.</text>
        <dbReference type="EC" id="2.7.13.3"/>
    </reaction>
</comment>
<dbReference type="RefSeq" id="WP_099793377.1">
    <property type="nucleotide sequence ID" value="NZ_JBHLYV010000089.1"/>
</dbReference>
<comment type="subcellular location">
    <subcellularLocation>
        <location evidence="2">Cell inner membrane</location>
        <topology evidence="2">Multi-pass membrane protein</topology>
    </subcellularLocation>
</comment>
<proteinExistence type="predicted"/>
<dbReference type="InterPro" id="IPR004358">
    <property type="entry name" value="Sig_transdc_His_kin-like_C"/>
</dbReference>
<dbReference type="Pfam" id="PF00512">
    <property type="entry name" value="HisKA"/>
    <property type="match status" value="1"/>
</dbReference>
<evidence type="ECO:0000313" key="14">
    <source>
        <dbReference type="EMBL" id="PIL42289.1"/>
    </source>
</evidence>
<dbReference type="FunFam" id="3.30.565.10:FF:000006">
    <property type="entry name" value="Sensor histidine kinase WalK"/>
    <property type="match status" value="1"/>
</dbReference>
<dbReference type="Pfam" id="PF08448">
    <property type="entry name" value="PAS_4"/>
    <property type="match status" value="1"/>
</dbReference>
<comment type="caution">
    <text evidence="14">The sequence shown here is derived from an EMBL/GenBank/DDBJ whole genome shotgun (WGS) entry which is preliminary data.</text>
</comment>
<dbReference type="FunFam" id="1.10.287.130:FF:000001">
    <property type="entry name" value="Two-component sensor histidine kinase"/>
    <property type="match status" value="1"/>
</dbReference>
<dbReference type="SUPFAM" id="SSF47384">
    <property type="entry name" value="Homodimeric domain of signal transducing histidine kinase"/>
    <property type="match status" value="1"/>
</dbReference>
<dbReference type="InterPro" id="IPR000700">
    <property type="entry name" value="PAS-assoc_C"/>
</dbReference>
<dbReference type="GO" id="GO:0000155">
    <property type="term" value="F:phosphorelay sensor kinase activity"/>
    <property type="evidence" value="ECO:0007669"/>
    <property type="project" value="InterPro"/>
</dbReference>
<dbReference type="SMART" id="SM00086">
    <property type="entry name" value="PAC"/>
    <property type="match status" value="1"/>
</dbReference>
<accession>A0A2G8T8H7</accession>
<dbReference type="OrthoDB" id="8579121at2"/>
<evidence type="ECO:0000256" key="8">
    <source>
        <dbReference type="ARBA" id="ARBA00023136"/>
    </source>
</evidence>
<dbReference type="Pfam" id="PF02518">
    <property type="entry name" value="HATPase_c"/>
    <property type="match status" value="1"/>
</dbReference>
<dbReference type="Gene3D" id="1.10.287.130">
    <property type="match status" value="1"/>
</dbReference>
<dbReference type="InterPro" id="IPR036890">
    <property type="entry name" value="HATPase_C_sf"/>
</dbReference>
<dbReference type="PANTHER" id="PTHR43547:SF2">
    <property type="entry name" value="HYBRID SIGNAL TRANSDUCTION HISTIDINE KINASE C"/>
    <property type="match status" value="1"/>
</dbReference>
<dbReference type="Gene3D" id="6.10.340.10">
    <property type="match status" value="1"/>
</dbReference>
<keyword evidence="4" id="KW-0597">Phosphoprotein</keyword>
<dbReference type="InterPro" id="IPR013656">
    <property type="entry name" value="PAS_4"/>
</dbReference>
<dbReference type="SMART" id="SM00091">
    <property type="entry name" value="PAS"/>
    <property type="match status" value="2"/>
</dbReference>
<dbReference type="SMART" id="SM00387">
    <property type="entry name" value="HATPase_c"/>
    <property type="match status" value="1"/>
</dbReference>
<keyword evidence="9" id="KW-0812">Transmembrane</keyword>
<evidence type="ECO:0000256" key="4">
    <source>
        <dbReference type="ARBA" id="ARBA00022553"/>
    </source>
</evidence>
<evidence type="ECO:0000256" key="9">
    <source>
        <dbReference type="SAM" id="Phobius"/>
    </source>
</evidence>
<feature type="transmembrane region" description="Helical" evidence="9">
    <location>
        <begin position="243"/>
        <end position="266"/>
    </location>
</feature>
<dbReference type="InterPro" id="IPR036097">
    <property type="entry name" value="HisK_dim/P_sf"/>
</dbReference>
<keyword evidence="9" id="KW-1133">Transmembrane helix</keyword>
<dbReference type="GO" id="GO:0005886">
    <property type="term" value="C:plasma membrane"/>
    <property type="evidence" value="ECO:0007669"/>
    <property type="project" value="UniProtKB-SubCell"/>
</dbReference>
<feature type="domain" description="PAS" evidence="11">
    <location>
        <begin position="324"/>
        <end position="394"/>
    </location>
</feature>
<keyword evidence="15" id="KW-1185">Reference proteome</keyword>
<dbReference type="InterPro" id="IPR001610">
    <property type="entry name" value="PAC"/>
</dbReference>
<dbReference type="SUPFAM" id="SSF55874">
    <property type="entry name" value="ATPase domain of HSP90 chaperone/DNA topoisomerase II/histidine kinase"/>
    <property type="match status" value="1"/>
</dbReference>
<sequence>MLRRLFGTASLARRFALAAAVLTASAIVLVALASAALIRQQSASADALLRQREMAFNAILVRNNLTALSSRVGELANNPILANALVDSAGKETYLAPFLRGMRQINGIPIQLMLTDFEGQEIASNGAAPFGSEELVWLRGQLAANTEQPLLVGTADGARLVAIRLLRYARTSGAEGAVMYSVRLADLAPVDWTQLSRRASGDRRGAAASIAIDQPPQFAALGLILEAKPTHVAAALSDPAPNYAIIAAIALALAGSVFLLASRLAFGLTRDLRRLEHFASNVGEDGISDQRAELVGSTEVTGLARSINRMLDRLYLQHRGILHERKRFVELANTIPQLAWIAEPDGKISWYNDRWYAYTGAAPAQMEDSGWMAWHDPDTLPAVREAWQAAIASGNPAQMTFSLRGADGCYRRFFTSVAPLRDSQGRIAQWFGTNTDLSQLEQAELVARRSEERLHQGMVAARMAVWDWDLATGQIHFSANLRSIVGTQWDRIACAWEAVHADDVAELRAAVTAAVASGSQYHAVVRIRGAAEAPMLWVDMRGQIGIAADGSAVMHAVAIDVTERKRAEEALREADRSKDEFLAMLAHELRNPLAPISSGAELLKLGVLSGERVARTGEVIARQVAHMTHLVNDLLDVSRVTRGLVSIASGRLDLRQIVQESVEQTRPLIDTRGQRLTVVLPADPVWVDGDRTRLVQVMSNLLNNSAKFTAAGGVIDVALVRDDAGAVLTVRDNGSGISAQLLPNIFDLFTQGKRALDRSQGGLGLGLALVKKLIELHGGSVAAASAGVGHGSVMTITLPLMGEDRLRPASGAA</sequence>
<dbReference type="SUPFAM" id="SSF55785">
    <property type="entry name" value="PYP-like sensor domain (PAS domain)"/>
    <property type="match status" value="2"/>
</dbReference>
<keyword evidence="6" id="KW-0418">Kinase</keyword>
<evidence type="ECO:0000256" key="5">
    <source>
        <dbReference type="ARBA" id="ARBA00022679"/>
    </source>
</evidence>
<keyword evidence="8 9" id="KW-0472">Membrane</keyword>
<feature type="domain" description="Histidine kinase" evidence="10">
    <location>
        <begin position="584"/>
        <end position="802"/>
    </location>
</feature>
<keyword evidence="5" id="KW-0808">Transferase</keyword>
<dbReference type="Gene3D" id="3.30.450.20">
    <property type="entry name" value="PAS domain"/>
    <property type="match status" value="2"/>
</dbReference>
<dbReference type="InterPro" id="IPR003661">
    <property type="entry name" value="HisK_dim/P_dom"/>
</dbReference>
<dbReference type="PANTHER" id="PTHR43547">
    <property type="entry name" value="TWO-COMPONENT HISTIDINE KINASE"/>
    <property type="match status" value="1"/>
</dbReference>
<evidence type="ECO:0000259" key="10">
    <source>
        <dbReference type="PROSITE" id="PS50109"/>
    </source>
</evidence>
<feature type="domain" description="HAMP" evidence="13">
    <location>
        <begin position="266"/>
        <end position="319"/>
    </location>
</feature>
<evidence type="ECO:0000256" key="7">
    <source>
        <dbReference type="ARBA" id="ARBA00023012"/>
    </source>
</evidence>
<keyword evidence="7" id="KW-0902">Two-component regulatory system</keyword>
<evidence type="ECO:0000256" key="1">
    <source>
        <dbReference type="ARBA" id="ARBA00000085"/>
    </source>
</evidence>
<name>A0A2G8T8H7_9BURK</name>
<evidence type="ECO:0000256" key="6">
    <source>
        <dbReference type="ARBA" id="ARBA00022777"/>
    </source>
</evidence>
<dbReference type="CDD" id="cd00075">
    <property type="entry name" value="HATPase"/>
    <property type="match status" value="1"/>
</dbReference>
<evidence type="ECO:0000256" key="3">
    <source>
        <dbReference type="ARBA" id="ARBA00012438"/>
    </source>
</evidence>
<dbReference type="NCBIfam" id="TIGR00229">
    <property type="entry name" value="sensory_box"/>
    <property type="match status" value="1"/>
</dbReference>
<dbReference type="PROSITE" id="PS50109">
    <property type="entry name" value="HIS_KIN"/>
    <property type="match status" value="1"/>
</dbReference>
<dbReference type="PROSITE" id="PS50113">
    <property type="entry name" value="PAC"/>
    <property type="match status" value="1"/>
</dbReference>
<evidence type="ECO:0000259" key="11">
    <source>
        <dbReference type="PROSITE" id="PS50112"/>
    </source>
</evidence>
<dbReference type="PROSITE" id="PS50885">
    <property type="entry name" value="HAMP"/>
    <property type="match status" value="1"/>
</dbReference>
<dbReference type="InterPro" id="IPR000014">
    <property type="entry name" value="PAS"/>
</dbReference>
<dbReference type="InterPro" id="IPR035965">
    <property type="entry name" value="PAS-like_dom_sf"/>
</dbReference>
<organism evidence="14 15">
    <name type="scientific">Massilia eurypsychrophila</name>
    <dbReference type="NCBI Taxonomy" id="1485217"/>
    <lineage>
        <taxon>Bacteria</taxon>
        <taxon>Pseudomonadati</taxon>
        <taxon>Pseudomonadota</taxon>
        <taxon>Betaproteobacteria</taxon>
        <taxon>Burkholderiales</taxon>
        <taxon>Oxalobacteraceae</taxon>
        <taxon>Telluria group</taxon>
        <taxon>Massilia</taxon>
    </lineage>
</organism>
<dbReference type="EC" id="2.7.13.3" evidence="3"/>
<dbReference type="InterPro" id="IPR003594">
    <property type="entry name" value="HATPase_dom"/>
</dbReference>
<dbReference type="FunFam" id="3.30.450.20:FF:000099">
    <property type="entry name" value="Sensory box sensor histidine kinase"/>
    <property type="match status" value="1"/>
</dbReference>
<dbReference type="InterPro" id="IPR003660">
    <property type="entry name" value="HAMP_dom"/>
</dbReference>
<evidence type="ECO:0000259" key="13">
    <source>
        <dbReference type="PROSITE" id="PS50885"/>
    </source>
</evidence>
<dbReference type="EMBL" id="PDOC01000030">
    <property type="protein sequence ID" value="PIL42289.1"/>
    <property type="molecule type" value="Genomic_DNA"/>
</dbReference>
<gene>
    <name evidence="14" type="ORF">CR105_25150</name>
</gene>
<dbReference type="AlphaFoldDB" id="A0A2G8T8H7"/>
<dbReference type="Proteomes" id="UP000230390">
    <property type="component" value="Unassembled WGS sequence"/>
</dbReference>
<dbReference type="SMART" id="SM00388">
    <property type="entry name" value="HisKA"/>
    <property type="match status" value="1"/>
</dbReference>
<evidence type="ECO:0000256" key="2">
    <source>
        <dbReference type="ARBA" id="ARBA00004429"/>
    </source>
</evidence>
<dbReference type="CDD" id="cd00130">
    <property type="entry name" value="PAS"/>
    <property type="match status" value="1"/>
</dbReference>
<evidence type="ECO:0000259" key="12">
    <source>
        <dbReference type="PROSITE" id="PS50113"/>
    </source>
</evidence>